<dbReference type="Proteomes" id="UP000593567">
    <property type="component" value="Unassembled WGS sequence"/>
</dbReference>
<dbReference type="PANTHER" id="PTHR21027">
    <property type="entry name" value="TRNA-SPLICING ENDONUCLEASE SUBUNIT SEN54"/>
    <property type="match status" value="1"/>
</dbReference>
<keyword evidence="5" id="KW-1185">Reference proteome</keyword>
<dbReference type="GO" id="GO:0000379">
    <property type="term" value="P:tRNA-type intron splice site recognition and cleavage"/>
    <property type="evidence" value="ECO:0007669"/>
    <property type="project" value="TreeGrafter"/>
</dbReference>
<dbReference type="Pfam" id="PF12928">
    <property type="entry name" value="tRNA_int_end_N2"/>
    <property type="match status" value="1"/>
</dbReference>
<dbReference type="InterPro" id="IPR024337">
    <property type="entry name" value="tRNA_splic_suSen54"/>
</dbReference>
<dbReference type="EMBL" id="VXIV02003158">
    <property type="protein sequence ID" value="KAF6020603.1"/>
    <property type="molecule type" value="Genomic_DNA"/>
</dbReference>
<sequence>MASPVHSRSHSDSALSSTTDLWSQHKQSADLSSTLGMKHGVSDGSFLQAKQLEFLQKQMVQQISGLKVDKLSSLSIGDYDVSQNVVVLRQLKGKIWSHCGNTIDNKMLLYPEEAYFLMDMSVLRVYLAGCPLSLQEASQYFFRDAWCTLNHCLVYGYLSRLGYIIRRMPQANHMASTEENLMLPAHKRKLSCELNEPKPKSVKSVEEPDIESESSMLDRVSGDTCVLSENSGMNEVFPCPTVPKDCQLSTSKDFDYSNIEFPASGGMRVKSNASTCSDDFLPATESSTTSDLEHHFDYFSLLDFRETKRVTRTTSWPDFKLAHKTRLENCIAHTQTTGHW</sequence>
<dbReference type="AlphaFoldDB" id="A0A7J7J3B8"/>
<accession>A0A7J7J3B8</accession>
<name>A0A7J7J3B8_BUGNE</name>
<evidence type="ECO:0000313" key="4">
    <source>
        <dbReference type="EMBL" id="KAF6020603.1"/>
    </source>
</evidence>
<dbReference type="PANTHER" id="PTHR21027:SF1">
    <property type="entry name" value="TRNA-SPLICING ENDONUCLEASE SUBUNIT SEN54"/>
    <property type="match status" value="1"/>
</dbReference>
<evidence type="ECO:0000256" key="2">
    <source>
        <dbReference type="ARBA" id="ARBA00022694"/>
    </source>
</evidence>
<gene>
    <name evidence="4" type="ORF">EB796_021073</name>
</gene>
<evidence type="ECO:0000259" key="3">
    <source>
        <dbReference type="Pfam" id="PF12928"/>
    </source>
</evidence>
<feature type="domain" description="tRNA-splicing endonuclease subunit Sen54 N-terminal" evidence="3">
    <location>
        <begin position="63"/>
        <end position="126"/>
    </location>
</feature>
<proteinExistence type="inferred from homology"/>
<reference evidence="4" key="1">
    <citation type="submission" date="2020-06" db="EMBL/GenBank/DDBJ databases">
        <title>Draft genome of Bugula neritina, a colonial animal packing powerful symbionts and potential medicines.</title>
        <authorList>
            <person name="Rayko M."/>
        </authorList>
    </citation>
    <scope>NUCLEOTIDE SEQUENCE [LARGE SCALE GENOMIC DNA]</scope>
    <source>
        <strain evidence="4">Kwan_BN1</strain>
    </source>
</reference>
<organism evidence="4 5">
    <name type="scientific">Bugula neritina</name>
    <name type="common">Brown bryozoan</name>
    <name type="synonym">Sertularia neritina</name>
    <dbReference type="NCBI Taxonomy" id="10212"/>
    <lineage>
        <taxon>Eukaryota</taxon>
        <taxon>Metazoa</taxon>
        <taxon>Spiralia</taxon>
        <taxon>Lophotrochozoa</taxon>
        <taxon>Bryozoa</taxon>
        <taxon>Gymnolaemata</taxon>
        <taxon>Cheilostomatida</taxon>
        <taxon>Flustrina</taxon>
        <taxon>Buguloidea</taxon>
        <taxon>Bugulidae</taxon>
        <taxon>Bugula</taxon>
    </lineage>
</organism>
<comment type="caution">
    <text evidence="4">The sequence shown here is derived from an EMBL/GenBank/DDBJ whole genome shotgun (WGS) entry which is preliminary data.</text>
</comment>
<keyword evidence="2" id="KW-0819">tRNA processing</keyword>
<dbReference type="OrthoDB" id="408683at2759"/>
<evidence type="ECO:0000256" key="1">
    <source>
        <dbReference type="ARBA" id="ARBA00005736"/>
    </source>
</evidence>
<evidence type="ECO:0000313" key="5">
    <source>
        <dbReference type="Proteomes" id="UP000593567"/>
    </source>
</evidence>
<comment type="similarity">
    <text evidence="1">Belongs to the SEN54 family.</text>
</comment>
<protein>
    <submittedName>
        <fullName evidence="4">TSEN54</fullName>
    </submittedName>
</protein>
<dbReference type="InterPro" id="IPR024336">
    <property type="entry name" value="tRNA_splic_suSen54_N"/>
</dbReference>
<dbReference type="GO" id="GO:0000214">
    <property type="term" value="C:tRNA-intron endonuclease complex"/>
    <property type="evidence" value="ECO:0007669"/>
    <property type="project" value="TreeGrafter"/>
</dbReference>